<comment type="caution">
    <text evidence="2">The sequence shown here is derived from an EMBL/GenBank/DDBJ whole genome shotgun (WGS) entry which is preliminary data.</text>
</comment>
<organism evidence="2 3">
    <name type="scientific">Rubritalea profundi</name>
    <dbReference type="NCBI Taxonomy" id="1658618"/>
    <lineage>
        <taxon>Bacteria</taxon>
        <taxon>Pseudomonadati</taxon>
        <taxon>Verrucomicrobiota</taxon>
        <taxon>Verrucomicrobiia</taxon>
        <taxon>Verrucomicrobiales</taxon>
        <taxon>Rubritaleaceae</taxon>
        <taxon>Rubritalea</taxon>
    </lineage>
</organism>
<proteinExistence type="predicted"/>
<dbReference type="Proteomes" id="UP000239907">
    <property type="component" value="Unassembled WGS sequence"/>
</dbReference>
<dbReference type="EMBL" id="MQWA01000001">
    <property type="protein sequence ID" value="PQJ28505.1"/>
    <property type="molecule type" value="Genomic_DNA"/>
</dbReference>
<protein>
    <recommendedName>
        <fullName evidence="1">DUF1553 domain-containing protein</fullName>
    </recommendedName>
</protein>
<accession>A0A2S7U0I9</accession>
<dbReference type="Pfam" id="PF07587">
    <property type="entry name" value="PSD1"/>
    <property type="match status" value="1"/>
</dbReference>
<feature type="domain" description="DUF1553" evidence="1">
    <location>
        <begin position="2"/>
        <end position="66"/>
    </location>
</feature>
<dbReference type="PANTHER" id="PTHR35889">
    <property type="entry name" value="CYCLOINULO-OLIGOSACCHARIDE FRUCTANOTRANSFERASE-RELATED"/>
    <property type="match status" value="1"/>
</dbReference>
<name>A0A2S7U0I9_9BACT</name>
<keyword evidence="3" id="KW-1185">Reference proteome</keyword>
<dbReference type="PANTHER" id="PTHR35889:SF3">
    <property type="entry name" value="F-BOX DOMAIN-CONTAINING PROTEIN"/>
    <property type="match status" value="1"/>
</dbReference>
<gene>
    <name evidence="2" type="ORF">BSZ32_08270</name>
</gene>
<evidence type="ECO:0000313" key="2">
    <source>
        <dbReference type="EMBL" id="PQJ28505.1"/>
    </source>
</evidence>
<evidence type="ECO:0000259" key="1">
    <source>
        <dbReference type="Pfam" id="PF07587"/>
    </source>
</evidence>
<reference evidence="2 3" key="1">
    <citation type="submission" date="2016-12" db="EMBL/GenBank/DDBJ databases">
        <title>Study of bacterial adaptation to deep sea.</title>
        <authorList>
            <person name="Song J."/>
            <person name="Yoshizawa S."/>
            <person name="Kogure K."/>
        </authorList>
    </citation>
    <scope>NUCLEOTIDE SEQUENCE [LARGE SCALE GENOMIC DNA]</scope>
    <source>
        <strain evidence="2 3">SAORIC-165</strain>
    </source>
</reference>
<evidence type="ECO:0000313" key="3">
    <source>
        <dbReference type="Proteomes" id="UP000239907"/>
    </source>
</evidence>
<dbReference type="AlphaFoldDB" id="A0A2S7U0I9"/>
<dbReference type="InterPro" id="IPR022655">
    <property type="entry name" value="DUF1553"/>
</dbReference>
<sequence>MKREKTSTPLQPLVLMNSPQFVESSRHIAKNIMTLELEDDGKMRSLFLRMTGREPSKEEVAVLTHLLTEQRAYFKQSPKIADELIKIGKTVTKIADKPELAAWTIVVNAMMNLDSFYMLR</sequence>